<dbReference type="PANTHER" id="PTHR33223:SF8">
    <property type="entry name" value="OS04G0172440 PROTEIN"/>
    <property type="match status" value="1"/>
</dbReference>
<dbReference type="Pfam" id="PF03732">
    <property type="entry name" value="Retrotrans_gag"/>
    <property type="match status" value="1"/>
</dbReference>
<organism evidence="3 4">
    <name type="scientific">Mucuna pruriens</name>
    <name type="common">Velvet bean</name>
    <name type="synonym">Dolichos pruriens</name>
    <dbReference type="NCBI Taxonomy" id="157652"/>
    <lineage>
        <taxon>Eukaryota</taxon>
        <taxon>Viridiplantae</taxon>
        <taxon>Streptophyta</taxon>
        <taxon>Embryophyta</taxon>
        <taxon>Tracheophyta</taxon>
        <taxon>Spermatophyta</taxon>
        <taxon>Magnoliopsida</taxon>
        <taxon>eudicotyledons</taxon>
        <taxon>Gunneridae</taxon>
        <taxon>Pentapetalae</taxon>
        <taxon>rosids</taxon>
        <taxon>fabids</taxon>
        <taxon>Fabales</taxon>
        <taxon>Fabaceae</taxon>
        <taxon>Papilionoideae</taxon>
        <taxon>50 kb inversion clade</taxon>
        <taxon>NPAAA clade</taxon>
        <taxon>indigoferoid/millettioid clade</taxon>
        <taxon>Phaseoleae</taxon>
        <taxon>Mucuna</taxon>
    </lineage>
</organism>
<protein>
    <recommendedName>
        <fullName evidence="2">Retrotransposon gag domain-containing protein</fullName>
    </recommendedName>
</protein>
<dbReference type="EMBL" id="QJKJ01001725">
    <property type="protein sequence ID" value="RDY06220.1"/>
    <property type="molecule type" value="Genomic_DNA"/>
</dbReference>
<accession>A0A371HTW0</accession>
<feature type="non-terminal residue" evidence="3">
    <location>
        <position position="1"/>
    </location>
</feature>
<evidence type="ECO:0000313" key="4">
    <source>
        <dbReference type="Proteomes" id="UP000257109"/>
    </source>
</evidence>
<dbReference type="Proteomes" id="UP000257109">
    <property type="component" value="Unassembled WGS sequence"/>
</dbReference>
<feature type="compositionally biased region" description="Polar residues" evidence="1">
    <location>
        <begin position="260"/>
        <end position="269"/>
    </location>
</feature>
<name>A0A371HTW0_MUCPR</name>
<dbReference type="OrthoDB" id="686606at2759"/>
<reference evidence="3" key="1">
    <citation type="submission" date="2018-05" db="EMBL/GenBank/DDBJ databases">
        <title>Draft genome of Mucuna pruriens seed.</title>
        <authorList>
            <person name="Nnadi N.E."/>
            <person name="Vos R."/>
            <person name="Hasami M.H."/>
            <person name="Devisetty U.K."/>
            <person name="Aguiy J.C."/>
        </authorList>
    </citation>
    <scope>NUCLEOTIDE SEQUENCE [LARGE SCALE GENOMIC DNA]</scope>
    <source>
        <strain evidence="3">JCA_2017</strain>
    </source>
</reference>
<feature type="domain" description="Retrotransposon gag" evidence="2">
    <location>
        <begin position="27"/>
        <end position="108"/>
    </location>
</feature>
<proteinExistence type="predicted"/>
<evidence type="ECO:0000256" key="1">
    <source>
        <dbReference type="SAM" id="MobiDB-lite"/>
    </source>
</evidence>
<feature type="region of interest" description="Disordered" evidence="1">
    <location>
        <begin position="172"/>
        <end position="196"/>
    </location>
</feature>
<dbReference type="InterPro" id="IPR005162">
    <property type="entry name" value="Retrotrans_gag_dom"/>
</dbReference>
<dbReference type="AlphaFoldDB" id="A0A371HTW0"/>
<keyword evidence="4" id="KW-1185">Reference proteome</keyword>
<comment type="caution">
    <text evidence="3">The sequence shown here is derived from an EMBL/GenBank/DDBJ whole genome shotgun (WGS) entry which is preliminary data.</text>
</comment>
<sequence>MIHLAMYCQKMVAYIYDDKVLIHCIQNSLIGAALNWYVNLERGCIKTRKDLVEAFLKQYMYNEDMAPDRSWLQNMVKKEQEGFKEYAQRWRDLAVQVQPPITKMEMVTMVVGNVASNFTDLVVVCDKIELGIRGGKFAQTSNNAGFVKKPVLEKKKGETNVVLVKPVFHQKKANAPSQRQRHQYHTSPRVSREPMPGQPLKLVEIVPLKPLEPLYLRSYDPKTRCDYHGGAVGHATERCWSLNPRPTKRWSAQILGPRTQCTELSSSGPQRHGDQCNKPRKQG</sequence>
<evidence type="ECO:0000313" key="3">
    <source>
        <dbReference type="EMBL" id="RDY06220.1"/>
    </source>
</evidence>
<feature type="region of interest" description="Disordered" evidence="1">
    <location>
        <begin position="260"/>
        <end position="283"/>
    </location>
</feature>
<evidence type="ECO:0000259" key="2">
    <source>
        <dbReference type="Pfam" id="PF03732"/>
    </source>
</evidence>
<gene>
    <name evidence="3" type="ORF">CR513_09823</name>
</gene>
<dbReference type="PANTHER" id="PTHR33223">
    <property type="entry name" value="CCHC-TYPE DOMAIN-CONTAINING PROTEIN"/>
    <property type="match status" value="1"/>
</dbReference>